<feature type="compositionally biased region" description="Basic and acidic residues" evidence="1">
    <location>
        <begin position="56"/>
        <end position="73"/>
    </location>
</feature>
<dbReference type="Proteomes" id="UP001446871">
    <property type="component" value="Unassembled WGS sequence"/>
</dbReference>
<feature type="compositionally biased region" description="Low complexity" evidence="1">
    <location>
        <begin position="11"/>
        <end position="20"/>
    </location>
</feature>
<comment type="caution">
    <text evidence="2">The sequence shown here is derived from an EMBL/GenBank/DDBJ whole genome shotgun (WGS) entry which is preliminary data.</text>
</comment>
<organism evidence="2 3">
    <name type="scientific">Apiospora saccharicola</name>
    <dbReference type="NCBI Taxonomy" id="335842"/>
    <lineage>
        <taxon>Eukaryota</taxon>
        <taxon>Fungi</taxon>
        <taxon>Dikarya</taxon>
        <taxon>Ascomycota</taxon>
        <taxon>Pezizomycotina</taxon>
        <taxon>Sordariomycetes</taxon>
        <taxon>Xylariomycetidae</taxon>
        <taxon>Amphisphaeriales</taxon>
        <taxon>Apiosporaceae</taxon>
        <taxon>Apiospora</taxon>
    </lineage>
</organism>
<gene>
    <name evidence="2" type="ORF">PG996_013315</name>
</gene>
<feature type="region of interest" description="Disordered" evidence="1">
    <location>
        <begin position="1"/>
        <end position="109"/>
    </location>
</feature>
<evidence type="ECO:0000313" key="3">
    <source>
        <dbReference type="Proteomes" id="UP001446871"/>
    </source>
</evidence>
<reference evidence="2 3" key="1">
    <citation type="submission" date="2023-01" db="EMBL/GenBank/DDBJ databases">
        <title>Analysis of 21 Apiospora genomes using comparative genomics revels a genus with tremendous synthesis potential of carbohydrate active enzymes and secondary metabolites.</title>
        <authorList>
            <person name="Sorensen T."/>
        </authorList>
    </citation>
    <scope>NUCLEOTIDE SEQUENCE [LARGE SCALE GENOMIC DNA]</scope>
    <source>
        <strain evidence="2 3">CBS 83171</strain>
    </source>
</reference>
<proteinExistence type="predicted"/>
<keyword evidence="3" id="KW-1185">Reference proteome</keyword>
<feature type="compositionally biased region" description="Basic and acidic residues" evidence="1">
    <location>
        <begin position="83"/>
        <end position="98"/>
    </location>
</feature>
<evidence type="ECO:0000256" key="1">
    <source>
        <dbReference type="SAM" id="MobiDB-lite"/>
    </source>
</evidence>
<name>A0ABR1U538_9PEZI</name>
<sequence>MPPASKRKSDGISVDASSSSKRSKTHEVIDLTASDTEGASANSDADVLVQQRQRLRTPDLEFDYDRSQLRDPRPTPGRVRRPRREERDLTEAERERFKPPPPPKPKGRLSAFQKNELFRDSAFRDPTHPFHHLYVCHRKGRQGSPTYDAGGFQLDYDKVCKWMKPQAYNKNRMVRGMEKSLAAGKEFDSRMFHMFFEEGDEAMEKRNSIDTAFASCIKDRISKDLDIPWHKIGMKELDLWEQKGLPKEKLADWLVFSGEDKKRAMKMLGGASLRK</sequence>
<protein>
    <recommendedName>
        <fullName evidence="4">NADAR domain-containing protein</fullName>
    </recommendedName>
</protein>
<accession>A0ABR1U538</accession>
<feature type="compositionally biased region" description="Polar residues" evidence="1">
    <location>
        <begin position="33"/>
        <end position="43"/>
    </location>
</feature>
<evidence type="ECO:0008006" key="4">
    <source>
        <dbReference type="Google" id="ProtNLM"/>
    </source>
</evidence>
<dbReference type="EMBL" id="JAQQWM010000008">
    <property type="protein sequence ID" value="KAK8054014.1"/>
    <property type="molecule type" value="Genomic_DNA"/>
</dbReference>
<evidence type="ECO:0000313" key="2">
    <source>
        <dbReference type="EMBL" id="KAK8054014.1"/>
    </source>
</evidence>